<evidence type="ECO:0000313" key="3">
    <source>
        <dbReference type="Proteomes" id="UP001221898"/>
    </source>
</evidence>
<protein>
    <submittedName>
        <fullName evidence="2">Uncharacterized protein</fullName>
    </submittedName>
</protein>
<evidence type="ECO:0000256" key="1">
    <source>
        <dbReference type="SAM" id="MobiDB-lite"/>
    </source>
</evidence>
<dbReference type="EMBL" id="JAINUG010000004">
    <property type="protein sequence ID" value="KAJ8417441.1"/>
    <property type="molecule type" value="Genomic_DNA"/>
</dbReference>
<name>A0AAD7TC30_9TELE</name>
<comment type="caution">
    <text evidence="2">The sequence shown here is derived from an EMBL/GenBank/DDBJ whole genome shotgun (WGS) entry which is preliminary data.</text>
</comment>
<keyword evidence="3" id="KW-1185">Reference proteome</keyword>
<organism evidence="2 3">
    <name type="scientific">Aldrovandia affinis</name>
    <dbReference type="NCBI Taxonomy" id="143900"/>
    <lineage>
        <taxon>Eukaryota</taxon>
        <taxon>Metazoa</taxon>
        <taxon>Chordata</taxon>
        <taxon>Craniata</taxon>
        <taxon>Vertebrata</taxon>
        <taxon>Euteleostomi</taxon>
        <taxon>Actinopterygii</taxon>
        <taxon>Neopterygii</taxon>
        <taxon>Teleostei</taxon>
        <taxon>Notacanthiformes</taxon>
        <taxon>Halosauridae</taxon>
        <taxon>Aldrovandia</taxon>
    </lineage>
</organism>
<gene>
    <name evidence="2" type="ORF">AAFF_G00286680</name>
</gene>
<evidence type="ECO:0000313" key="2">
    <source>
        <dbReference type="EMBL" id="KAJ8417441.1"/>
    </source>
</evidence>
<dbReference type="Proteomes" id="UP001221898">
    <property type="component" value="Unassembled WGS sequence"/>
</dbReference>
<sequence>MLSPQRGAECCSPLGMWCHACSVFTQNVLMGISHVRETIPQCRRLNDVVFDCGCDVTLDSSCSSSAGRPSSTGSSCHCYSGRPASSAPNRDPQKPDGGGEGSITVYLQRVRLATRGGLGGRVFIPSTLTSRMWTGPMSLHQPDPESTLSQEDHGFILTCIRGECGGDEQRFHRKLTIQCRST</sequence>
<reference evidence="2" key="1">
    <citation type="journal article" date="2023" name="Science">
        <title>Genome structures resolve the early diversification of teleost fishes.</title>
        <authorList>
            <person name="Parey E."/>
            <person name="Louis A."/>
            <person name="Montfort J."/>
            <person name="Bouchez O."/>
            <person name="Roques C."/>
            <person name="Iampietro C."/>
            <person name="Lluch J."/>
            <person name="Castinel A."/>
            <person name="Donnadieu C."/>
            <person name="Desvignes T."/>
            <person name="Floi Bucao C."/>
            <person name="Jouanno E."/>
            <person name="Wen M."/>
            <person name="Mejri S."/>
            <person name="Dirks R."/>
            <person name="Jansen H."/>
            <person name="Henkel C."/>
            <person name="Chen W.J."/>
            <person name="Zahm M."/>
            <person name="Cabau C."/>
            <person name="Klopp C."/>
            <person name="Thompson A.W."/>
            <person name="Robinson-Rechavi M."/>
            <person name="Braasch I."/>
            <person name="Lecointre G."/>
            <person name="Bobe J."/>
            <person name="Postlethwait J.H."/>
            <person name="Berthelot C."/>
            <person name="Roest Crollius H."/>
            <person name="Guiguen Y."/>
        </authorList>
    </citation>
    <scope>NUCLEOTIDE SEQUENCE</scope>
    <source>
        <strain evidence="2">NC1722</strain>
    </source>
</reference>
<accession>A0AAD7TC30</accession>
<feature type="region of interest" description="Disordered" evidence="1">
    <location>
        <begin position="82"/>
        <end position="101"/>
    </location>
</feature>
<proteinExistence type="predicted"/>
<dbReference type="AlphaFoldDB" id="A0AAD7TC30"/>